<protein>
    <submittedName>
        <fullName evidence="1">Endoribonuclease L-PSP</fullName>
    </submittedName>
</protein>
<dbReference type="eggNOG" id="COG0251">
    <property type="taxonomic scope" value="Bacteria"/>
</dbReference>
<dbReference type="Proteomes" id="UP000006377">
    <property type="component" value="Chromosome"/>
</dbReference>
<dbReference type="Gene3D" id="3.30.1330.40">
    <property type="entry name" value="RutC-like"/>
    <property type="match status" value="1"/>
</dbReference>
<evidence type="ECO:0000313" key="2">
    <source>
        <dbReference type="Proteomes" id="UP000006377"/>
    </source>
</evidence>
<dbReference type="InterPro" id="IPR035959">
    <property type="entry name" value="RutC-like_sf"/>
</dbReference>
<name>A7HVQ5_PARL1</name>
<dbReference type="PANTHER" id="PTHR43857">
    <property type="entry name" value="BLR7761 PROTEIN"/>
    <property type="match status" value="1"/>
</dbReference>
<dbReference type="OrthoDB" id="9799840at2"/>
<keyword evidence="2" id="KW-1185">Reference proteome</keyword>
<dbReference type="PANTHER" id="PTHR43857:SF1">
    <property type="entry name" value="YJGH FAMILY PROTEIN"/>
    <property type="match status" value="1"/>
</dbReference>
<dbReference type="RefSeq" id="WP_012111296.1">
    <property type="nucleotide sequence ID" value="NC_009719.1"/>
</dbReference>
<dbReference type="KEGG" id="pla:Plav_2378"/>
<dbReference type="AlphaFoldDB" id="A7HVQ5"/>
<reference evidence="1 2" key="1">
    <citation type="journal article" date="2011" name="Stand. Genomic Sci.">
        <title>Complete genome sequence of Parvibaculum lavamentivorans type strain (DS-1(T)).</title>
        <authorList>
            <person name="Schleheck D."/>
            <person name="Weiss M."/>
            <person name="Pitluck S."/>
            <person name="Bruce D."/>
            <person name="Land M.L."/>
            <person name="Han S."/>
            <person name="Saunders E."/>
            <person name="Tapia R."/>
            <person name="Detter C."/>
            <person name="Brettin T."/>
            <person name="Han J."/>
            <person name="Woyke T."/>
            <person name="Goodwin L."/>
            <person name="Pennacchio L."/>
            <person name="Nolan M."/>
            <person name="Cook A.M."/>
            <person name="Kjelleberg S."/>
            <person name="Thomas T."/>
        </authorList>
    </citation>
    <scope>NUCLEOTIDE SEQUENCE [LARGE SCALE GENOMIC DNA]</scope>
    <source>
        <strain evidence="2">DS-1 / DSM 13023 / NCIMB 13966</strain>
    </source>
</reference>
<accession>A7HVQ5</accession>
<dbReference type="InterPro" id="IPR006175">
    <property type="entry name" value="YjgF/YER057c/UK114"/>
</dbReference>
<dbReference type="EMBL" id="CP000774">
    <property type="protein sequence ID" value="ABS63988.1"/>
    <property type="molecule type" value="Genomic_DNA"/>
</dbReference>
<dbReference type="SUPFAM" id="SSF55298">
    <property type="entry name" value="YjgF-like"/>
    <property type="match status" value="1"/>
</dbReference>
<proteinExistence type="predicted"/>
<gene>
    <name evidence="1" type="ordered locus">Plav_2378</name>
</gene>
<dbReference type="Pfam" id="PF01042">
    <property type="entry name" value="Ribonuc_L-PSP"/>
    <property type="match status" value="1"/>
</dbReference>
<organism evidence="1 2">
    <name type="scientific">Parvibaculum lavamentivorans (strain DS-1 / DSM 13023 / NCIMB 13966)</name>
    <dbReference type="NCBI Taxonomy" id="402881"/>
    <lineage>
        <taxon>Bacteria</taxon>
        <taxon>Pseudomonadati</taxon>
        <taxon>Pseudomonadota</taxon>
        <taxon>Alphaproteobacteria</taxon>
        <taxon>Hyphomicrobiales</taxon>
        <taxon>Parvibaculaceae</taxon>
        <taxon>Parvibaculum</taxon>
    </lineage>
</organism>
<evidence type="ECO:0000313" key="1">
    <source>
        <dbReference type="EMBL" id="ABS63988.1"/>
    </source>
</evidence>
<dbReference type="HOGENOM" id="CLU_100715_4_5_5"/>
<sequence>MTKAAGSIEKKPAYHGAPWEEAFGYAQAVQAGRTIYVSGQLSHDETGNFIGAAPVNSNGEILDSSNMELQMRITYENASKILAKLGATLDHVVEETIFVTDMAAAFAISGKVRKAAYATDRPACASTIVAISGLALPGQLVEISFTAVLPE</sequence>
<dbReference type="STRING" id="402881.Plav_2378"/>